<feature type="compositionally biased region" description="Polar residues" evidence="1">
    <location>
        <begin position="84"/>
        <end position="96"/>
    </location>
</feature>
<dbReference type="AlphaFoldDB" id="A0AAW1E671"/>
<dbReference type="Proteomes" id="UP001488805">
    <property type="component" value="Unassembled WGS sequence"/>
</dbReference>
<organism evidence="2 3">
    <name type="scientific">Zoarces viviparus</name>
    <name type="common">Viviparous eelpout</name>
    <name type="synonym">Blennius viviparus</name>
    <dbReference type="NCBI Taxonomy" id="48416"/>
    <lineage>
        <taxon>Eukaryota</taxon>
        <taxon>Metazoa</taxon>
        <taxon>Chordata</taxon>
        <taxon>Craniata</taxon>
        <taxon>Vertebrata</taxon>
        <taxon>Euteleostomi</taxon>
        <taxon>Actinopterygii</taxon>
        <taxon>Neopterygii</taxon>
        <taxon>Teleostei</taxon>
        <taxon>Neoteleostei</taxon>
        <taxon>Acanthomorphata</taxon>
        <taxon>Eupercaria</taxon>
        <taxon>Perciformes</taxon>
        <taxon>Cottioidei</taxon>
        <taxon>Zoarcales</taxon>
        <taxon>Zoarcidae</taxon>
        <taxon>Zoarcinae</taxon>
        <taxon>Zoarces</taxon>
    </lineage>
</organism>
<accession>A0AAW1E671</accession>
<name>A0AAW1E671_ZOAVI</name>
<keyword evidence="3" id="KW-1185">Reference proteome</keyword>
<evidence type="ECO:0000313" key="2">
    <source>
        <dbReference type="EMBL" id="KAK9517667.1"/>
    </source>
</evidence>
<evidence type="ECO:0000313" key="3">
    <source>
        <dbReference type="Proteomes" id="UP001488805"/>
    </source>
</evidence>
<dbReference type="EMBL" id="JBCEZU010000538">
    <property type="protein sequence ID" value="KAK9517667.1"/>
    <property type="molecule type" value="Genomic_DNA"/>
</dbReference>
<gene>
    <name evidence="2" type="ORF">VZT92_023014</name>
</gene>
<sequence>MSACVPAAGSATSPVRSPTPLRGLPRRCSRRGSPYLPPGDIHLKFPDIPQEDTDDTCSPPSSPASPLGALDLDDGGSGAPQFCLSPSTSRSGAPQQ</sequence>
<evidence type="ECO:0000256" key="1">
    <source>
        <dbReference type="SAM" id="MobiDB-lite"/>
    </source>
</evidence>
<protein>
    <submittedName>
        <fullName evidence="2">Uncharacterized protein</fullName>
    </submittedName>
</protein>
<proteinExistence type="predicted"/>
<feature type="region of interest" description="Disordered" evidence="1">
    <location>
        <begin position="1"/>
        <end position="96"/>
    </location>
</feature>
<reference evidence="2 3" key="1">
    <citation type="journal article" date="2024" name="Genome Biol. Evol.">
        <title>Chromosome-level genome assembly of the viviparous eelpout Zoarces viviparus.</title>
        <authorList>
            <person name="Fuhrmann N."/>
            <person name="Brasseur M.V."/>
            <person name="Bakowski C.E."/>
            <person name="Podsiadlowski L."/>
            <person name="Prost S."/>
            <person name="Krehenwinkel H."/>
            <person name="Mayer C."/>
        </authorList>
    </citation>
    <scope>NUCLEOTIDE SEQUENCE [LARGE SCALE GENOMIC DNA]</scope>
    <source>
        <strain evidence="2">NO-MEL_2022_Ind0_liver</strain>
    </source>
</reference>
<comment type="caution">
    <text evidence="2">The sequence shown here is derived from an EMBL/GenBank/DDBJ whole genome shotgun (WGS) entry which is preliminary data.</text>
</comment>